<dbReference type="Proteomes" id="UP000178198">
    <property type="component" value="Chromosome"/>
</dbReference>
<accession>A0A1D9PCA2</accession>
<keyword evidence="2" id="KW-1185">Reference proteome</keyword>
<organism evidence="1 2">
    <name type="scientific">Flavobacterium commune</name>
    <dbReference type="NCBI Taxonomy" id="1306519"/>
    <lineage>
        <taxon>Bacteria</taxon>
        <taxon>Pseudomonadati</taxon>
        <taxon>Bacteroidota</taxon>
        <taxon>Flavobacteriia</taxon>
        <taxon>Flavobacteriales</taxon>
        <taxon>Flavobacteriaceae</taxon>
        <taxon>Flavobacterium</taxon>
    </lineage>
</organism>
<proteinExistence type="predicted"/>
<dbReference type="AlphaFoldDB" id="A0A1D9PCA2"/>
<dbReference type="EMBL" id="CP017774">
    <property type="protein sequence ID" value="APA00207.1"/>
    <property type="molecule type" value="Genomic_DNA"/>
</dbReference>
<sequence length="267" mass="29150">MARQKGHIKYVGTLGEVRHFKIKGNEGYFAGLKGGPTGEQVKTAPSFIRTRENMSEFAACANAGKSLRTGLSALMKQMSDSQLTGRLTAIMKKINIEDGSEARGQRAVLVSQQPQYLKGLDFNRNISFNGIFNAPFSLAVTVDRNESTFSVYPFNPLNYLNIPSGATHFRIINALSVLSDFVYNPTTGAYEPAEPGFNEMSNITYSDYTAVDSLTPLIEVISTLPGAPTLTTNVAVLASICIEFYQQVGSNYYLFNAGNALKIQDVL</sequence>
<protein>
    <submittedName>
        <fullName evidence="1">Uncharacterized protein</fullName>
    </submittedName>
</protein>
<reference evidence="1 2" key="1">
    <citation type="submission" date="2016-10" db="EMBL/GenBank/DDBJ databases">
        <title>Complete Genome Sequence of Flavobacterium sp. PK15.</title>
        <authorList>
            <person name="Ekwe A."/>
            <person name="Kim S.B."/>
        </authorList>
    </citation>
    <scope>NUCLEOTIDE SEQUENCE [LARGE SCALE GENOMIC DNA]</scope>
    <source>
        <strain evidence="1 2">PK15</strain>
    </source>
</reference>
<dbReference type="RefSeq" id="WP_071185447.1">
    <property type="nucleotide sequence ID" value="NZ_CP017774.1"/>
</dbReference>
<evidence type="ECO:0000313" key="1">
    <source>
        <dbReference type="EMBL" id="APA00207.1"/>
    </source>
</evidence>
<dbReference type="KEGG" id="fcm:BIW12_12645"/>
<evidence type="ECO:0000313" key="2">
    <source>
        <dbReference type="Proteomes" id="UP000178198"/>
    </source>
</evidence>
<dbReference type="OrthoDB" id="645138at2"/>
<dbReference type="STRING" id="1306519.BIW12_12645"/>
<name>A0A1D9PCA2_9FLAO</name>
<gene>
    <name evidence="1" type="ORF">BIW12_12645</name>
</gene>